<keyword evidence="2" id="KW-0472">Membrane</keyword>
<keyword evidence="2" id="KW-1133">Transmembrane helix</keyword>
<comment type="caution">
    <text evidence="5">The sequence shown here is derived from an EMBL/GenBank/DDBJ whole genome shotgun (WGS) entry which is preliminary data.</text>
</comment>
<dbReference type="GeneID" id="82811244"/>
<dbReference type="EMBL" id="BJOD01000005">
    <property type="protein sequence ID" value="GED24576.1"/>
    <property type="molecule type" value="Genomic_DNA"/>
</dbReference>
<dbReference type="Pfam" id="PF03448">
    <property type="entry name" value="MgtE_N"/>
    <property type="match status" value="1"/>
</dbReference>
<keyword evidence="2" id="KW-0812">Transmembrane</keyword>
<keyword evidence="7" id="KW-1185">Reference proteome</keyword>
<dbReference type="Proteomes" id="UP000276178">
    <property type="component" value="Unassembled WGS sequence"/>
</dbReference>
<reference evidence="5 6" key="1">
    <citation type="submission" date="2018-10" db="EMBL/GenBank/DDBJ databases">
        <title>Phylogenomics of Brevibacillus.</title>
        <authorList>
            <person name="Dunlap C."/>
        </authorList>
    </citation>
    <scope>NUCLEOTIDE SEQUENCE [LARGE SCALE GENOMIC DNA]</scope>
    <source>
        <strain evidence="5 6">NRRL NRS 1219</strain>
    </source>
</reference>
<evidence type="ECO:0000313" key="5">
    <source>
        <dbReference type="EMBL" id="RNB60428.1"/>
    </source>
</evidence>
<proteinExistence type="predicted"/>
<dbReference type="AlphaFoldDB" id="A0A3M8BAG9"/>
<dbReference type="Proteomes" id="UP000317180">
    <property type="component" value="Unassembled WGS sequence"/>
</dbReference>
<evidence type="ECO:0000313" key="6">
    <source>
        <dbReference type="Proteomes" id="UP000276178"/>
    </source>
</evidence>
<evidence type="ECO:0000259" key="3">
    <source>
        <dbReference type="Pfam" id="PF03448"/>
    </source>
</evidence>
<evidence type="ECO:0000256" key="1">
    <source>
        <dbReference type="SAM" id="Coils"/>
    </source>
</evidence>
<dbReference type="OrthoDB" id="2381574at2"/>
<dbReference type="RefSeq" id="WP_005834251.1">
    <property type="nucleotide sequence ID" value="NZ_BJOD01000005.1"/>
</dbReference>
<feature type="transmembrane region" description="Helical" evidence="2">
    <location>
        <begin position="15"/>
        <end position="38"/>
    </location>
</feature>
<evidence type="ECO:0000256" key="2">
    <source>
        <dbReference type="SAM" id="Phobius"/>
    </source>
</evidence>
<feature type="domain" description="Magnesium transporter MgtE intracellular" evidence="3">
    <location>
        <begin position="115"/>
        <end position="196"/>
    </location>
</feature>
<keyword evidence="1" id="KW-0175">Coiled coil</keyword>
<dbReference type="EMBL" id="RHHN01000009">
    <property type="protein sequence ID" value="RNB60428.1"/>
    <property type="molecule type" value="Genomic_DNA"/>
</dbReference>
<protein>
    <recommendedName>
        <fullName evidence="3">Magnesium transporter MgtE intracellular domain-containing protein</fullName>
    </recommendedName>
</protein>
<gene>
    <name evidence="4" type="ORF">BAG01nite_06780</name>
    <name evidence="5" type="ORF">EB820_02575</name>
</gene>
<reference evidence="4 7" key="2">
    <citation type="submission" date="2019-06" db="EMBL/GenBank/DDBJ databases">
        <title>Whole genome shotgun sequence of Brevibacillus agri NBRC 15538.</title>
        <authorList>
            <person name="Hosoyama A."/>
            <person name="Uohara A."/>
            <person name="Ohji S."/>
            <person name="Ichikawa N."/>
        </authorList>
    </citation>
    <scope>NUCLEOTIDE SEQUENCE [LARGE SCALE GENOMIC DNA]</scope>
    <source>
        <strain evidence="4 7">NBRC 15538</strain>
    </source>
</reference>
<name>A0A3M8BAG9_9BACL</name>
<evidence type="ECO:0000313" key="4">
    <source>
        <dbReference type="EMBL" id="GED24576.1"/>
    </source>
</evidence>
<dbReference type="InterPro" id="IPR006668">
    <property type="entry name" value="Mg_transptr_MgtE_intracell_dom"/>
</dbReference>
<dbReference type="SUPFAM" id="SSF158791">
    <property type="entry name" value="MgtE N-terminal domain-like"/>
    <property type="match status" value="1"/>
</dbReference>
<evidence type="ECO:0000313" key="7">
    <source>
        <dbReference type="Proteomes" id="UP000317180"/>
    </source>
</evidence>
<sequence length="304" mass="33888">MEEIQEEREYGRLEWFFYMIVIPALFASLLGGVLLSLLGVNVLGNVLHWANSIPYVEKLVPDEYDTLSGEEEKKEPDTEKQVATLQQDQAKNQQQISALKEEAAKKDATIQALEKQVQDLNKLMEEQRASEEERQKQFTDLAKVYTTMSAKNAAAIIENLSLDESVAVMTKMKPNQRADILAKMDPKKAADISILLKDSVVNKDDDIAALQQRVQVLTKALSETRSGSSSSANDQALSETFAQMPAEDSAAVIRSLMSTNKSRALTLLKEMPADKRAQTLSAIAKEDKKEKDNLAARITEELLR</sequence>
<organism evidence="5 6">
    <name type="scientific">Brevibacillus agri</name>
    <dbReference type="NCBI Taxonomy" id="51101"/>
    <lineage>
        <taxon>Bacteria</taxon>
        <taxon>Bacillati</taxon>
        <taxon>Bacillota</taxon>
        <taxon>Bacilli</taxon>
        <taxon>Bacillales</taxon>
        <taxon>Paenibacillaceae</taxon>
        <taxon>Brevibacillus</taxon>
    </lineage>
</organism>
<feature type="coiled-coil region" evidence="1">
    <location>
        <begin position="82"/>
        <end position="134"/>
    </location>
</feature>
<accession>A0A3M8BAG9</accession>